<sequence length="236" mass="25682">MIDSEENTPPRALVGLMRLDEPVPEFPMERDFDNQNTLPWPTCHRNVPGASLDAILSADPQLAQPFIETGRSLKAEGASLIISNCGYTIAFDKLIRENVGGLVATSSLLLLPFIDRLVSASGRIGILTFDASKLSDPHLELAWPAFDRDRLLMSGLEGSRAWHEITTTGVYDRDLLLQDSLFALGKLRDNSSVEAVLVECCALCAFVPAYKAHLKKPVFDAVLMAQTLISASAAEG</sequence>
<dbReference type="AlphaFoldDB" id="A0A859QG84"/>
<evidence type="ECO:0000313" key="2">
    <source>
        <dbReference type="Proteomes" id="UP000510721"/>
    </source>
</evidence>
<geneLocation type="plasmid" evidence="2">
    <name>pemeittgr7b</name>
</geneLocation>
<protein>
    <submittedName>
        <fullName evidence="1">Uncharacterized protein</fullName>
    </submittedName>
</protein>
<organism evidence="1 2">
    <name type="scientific">Sinorhizobium mexicanum</name>
    <dbReference type="NCBI Taxonomy" id="375549"/>
    <lineage>
        <taxon>Bacteria</taxon>
        <taxon>Pseudomonadati</taxon>
        <taxon>Pseudomonadota</taxon>
        <taxon>Alphaproteobacteria</taxon>
        <taxon>Hyphomicrobiales</taxon>
        <taxon>Rhizobiaceae</taxon>
        <taxon>Sinorhizobium/Ensifer group</taxon>
        <taxon>Sinorhizobium</taxon>
    </lineage>
</organism>
<dbReference type="Proteomes" id="UP000510721">
    <property type="component" value="Plasmid pEmeITTGR7b"/>
</dbReference>
<evidence type="ECO:0000313" key="1">
    <source>
        <dbReference type="EMBL" id="QLL64392.1"/>
    </source>
</evidence>
<gene>
    <name evidence="1" type="ORF">FKV68_23475</name>
</gene>
<reference evidence="1 2" key="1">
    <citation type="submission" date="2019-06" db="EMBL/GenBank/DDBJ databases">
        <title>Complete genome sequence of Ensifer mexicanus ITTG R7 isolated from nodules of Acacia angustissima (Mill.) Kuntze.</title>
        <authorList>
            <person name="Rincon-Rosales R."/>
            <person name="Rogel M.A."/>
            <person name="Guerrero G."/>
            <person name="Rincon-Molina C.I."/>
            <person name="Lopez-Lopez A."/>
            <person name="Martinez-Romero E."/>
        </authorList>
    </citation>
    <scope>NUCLEOTIDE SEQUENCE [LARGE SCALE GENOMIC DNA]</scope>
    <source>
        <strain evidence="1 2">ITTG R7</strain>
        <plasmid evidence="2">pemeittgr7b</plasmid>
    </source>
</reference>
<name>A0A859QG84_9HYPH</name>
<accession>A0A859QG84</accession>
<dbReference type="RefSeq" id="WP_180942268.1">
    <property type="nucleotide sequence ID" value="NZ_CP041240.1"/>
</dbReference>
<dbReference type="KEGG" id="emx:FKV68_23475"/>
<dbReference type="EMBL" id="CP041240">
    <property type="protein sequence ID" value="QLL64392.1"/>
    <property type="molecule type" value="Genomic_DNA"/>
</dbReference>
<proteinExistence type="predicted"/>
<keyword evidence="1" id="KW-0614">Plasmid</keyword>
<keyword evidence="2" id="KW-1185">Reference proteome</keyword>